<dbReference type="AlphaFoldDB" id="A0A2S7UXW4"/>
<gene>
    <name evidence="1" type="ORF">BTO11_13790</name>
</gene>
<proteinExistence type="predicted"/>
<evidence type="ECO:0000313" key="2">
    <source>
        <dbReference type="Proteomes" id="UP000239007"/>
    </source>
</evidence>
<dbReference type="EMBL" id="MSCH01000003">
    <property type="protein sequence ID" value="PQJ54609.1"/>
    <property type="molecule type" value="Genomic_DNA"/>
</dbReference>
<protein>
    <submittedName>
        <fullName evidence="1">Uncharacterized protein</fullName>
    </submittedName>
</protein>
<dbReference type="Proteomes" id="UP000239007">
    <property type="component" value="Unassembled WGS sequence"/>
</dbReference>
<name>A0A2S7UXW4_9GAMM</name>
<accession>A0A2S7UXW4</accession>
<reference evidence="1 2" key="1">
    <citation type="submission" date="2016-12" db="EMBL/GenBank/DDBJ databases">
        <title>Diversity of luminous bacteria.</title>
        <authorList>
            <person name="Yoshizawa S."/>
            <person name="Kogure K."/>
        </authorList>
    </citation>
    <scope>NUCLEOTIDE SEQUENCE [LARGE SCALE GENOMIC DNA]</scope>
    <source>
        <strain evidence="1 2">SA4-48</strain>
    </source>
</reference>
<sequence length="89" mass="9965">MIYRILSVISILGLLLSGCTYRTVTMYDGPKLKDSEISTVLYTSPPNIIIDKVNGKSIEETLVAIGKVQLKPGEHTFRVKYHFSYGVNE</sequence>
<evidence type="ECO:0000313" key="1">
    <source>
        <dbReference type="EMBL" id="PQJ54609.1"/>
    </source>
</evidence>
<dbReference type="PROSITE" id="PS51257">
    <property type="entry name" value="PROKAR_LIPOPROTEIN"/>
    <property type="match status" value="1"/>
</dbReference>
<organism evidence="1 2">
    <name type="scientific">Psychrosphaera saromensis</name>
    <dbReference type="NCBI Taxonomy" id="716813"/>
    <lineage>
        <taxon>Bacteria</taxon>
        <taxon>Pseudomonadati</taxon>
        <taxon>Pseudomonadota</taxon>
        <taxon>Gammaproteobacteria</taxon>
        <taxon>Alteromonadales</taxon>
        <taxon>Pseudoalteromonadaceae</taxon>
        <taxon>Psychrosphaera</taxon>
    </lineage>
</organism>
<keyword evidence="2" id="KW-1185">Reference proteome</keyword>
<comment type="caution">
    <text evidence="1">The sequence shown here is derived from an EMBL/GenBank/DDBJ whole genome shotgun (WGS) entry which is preliminary data.</text>
</comment>
<dbReference type="RefSeq" id="WP_105053129.1">
    <property type="nucleotide sequence ID" value="NZ_BMYG01000001.1"/>
</dbReference>